<name>A0A5P1X174_9LACO</name>
<proteinExistence type="predicted"/>
<feature type="transmembrane region" description="Helical" evidence="1">
    <location>
        <begin position="13"/>
        <end position="34"/>
    </location>
</feature>
<keyword evidence="1" id="KW-1133">Transmembrane helix</keyword>
<sequence>MVGGALYGKLHKVLARFILPIGLIGAALAIMGMTISHQMIFTYLMAAFAGLTTSLVGPYLFTQSASIAGLGHETFSSAVLIVGINVGVILTPYALNLVQNMVGNHQPQAVLSIVGILMGVVGLLTLFIKENPSS</sequence>
<dbReference type="InterPro" id="IPR036259">
    <property type="entry name" value="MFS_trans_sf"/>
</dbReference>
<reference evidence="2 3" key="1">
    <citation type="submission" date="2019-09" db="EMBL/GenBank/DDBJ databases">
        <title>Complete Genome Sequence of Lactobacillus nenjiangensis SH-Y15, isolated from sauerkraut.</title>
        <authorList>
            <person name="Yang H."/>
        </authorList>
    </citation>
    <scope>NUCLEOTIDE SEQUENCE [LARGE SCALE GENOMIC DNA]</scope>
    <source>
        <strain evidence="2 3">SH-Y15</strain>
    </source>
</reference>
<protein>
    <submittedName>
        <fullName evidence="2">MFS transporter</fullName>
    </submittedName>
</protein>
<keyword evidence="3" id="KW-1185">Reference proteome</keyword>
<dbReference type="SUPFAM" id="SSF103473">
    <property type="entry name" value="MFS general substrate transporter"/>
    <property type="match status" value="1"/>
</dbReference>
<organism evidence="2 3">
    <name type="scientific">Paucilactobacillus nenjiangensis</name>
    <dbReference type="NCBI Taxonomy" id="1296540"/>
    <lineage>
        <taxon>Bacteria</taxon>
        <taxon>Bacillati</taxon>
        <taxon>Bacillota</taxon>
        <taxon>Bacilli</taxon>
        <taxon>Lactobacillales</taxon>
        <taxon>Lactobacillaceae</taxon>
        <taxon>Paucilactobacillus</taxon>
    </lineage>
</organism>
<keyword evidence="1" id="KW-0472">Membrane</keyword>
<dbReference type="EMBL" id="CP043939">
    <property type="protein sequence ID" value="QER67650.1"/>
    <property type="molecule type" value="Genomic_DNA"/>
</dbReference>
<dbReference type="AlphaFoldDB" id="A0A5P1X174"/>
<dbReference type="Proteomes" id="UP000325295">
    <property type="component" value="Chromosome"/>
</dbReference>
<accession>A0A5P1X174</accession>
<dbReference type="Gene3D" id="1.20.1250.20">
    <property type="entry name" value="MFS general substrate transporter like domains"/>
    <property type="match status" value="1"/>
</dbReference>
<feature type="transmembrane region" description="Helical" evidence="1">
    <location>
        <begin position="107"/>
        <end position="128"/>
    </location>
</feature>
<keyword evidence="1" id="KW-0812">Transmembrane</keyword>
<evidence type="ECO:0000256" key="1">
    <source>
        <dbReference type="SAM" id="Phobius"/>
    </source>
</evidence>
<evidence type="ECO:0000313" key="2">
    <source>
        <dbReference type="EMBL" id="QER67650.1"/>
    </source>
</evidence>
<dbReference type="RefSeq" id="WP_150204174.1">
    <property type="nucleotide sequence ID" value="NZ_CAUQTN010000026.1"/>
</dbReference>
<dbReference type="OrthoDB" id="1650550at2"/>
<gene>
    <name evidence="2" type="ORF">F0161_07110</name>
</gene>
<feature type="transmembrane region" description="Helical" evidence="1">
    <location>
        <begin position="40"/>
        <end position="62"/>
    </location>
</feature>
<dbReference type="KEGG" id="lnn:F0161_07110"/>
<evidence type="ECO:0000313" key="3">
    <source>
        <dbReference type="Proteomes" id="UP000325295"/>
    </source>
</evidence>
<feature type="transmembrane region" description="Helical" evidence="1">
    <location>
        <begin position="74"/>
        <end position="95"/>
    </location>
</feature>